<organism evidence="9 10">
    <name type="scientific">Syphacia muris</name>
    <dbReference type="NCBI Taxonomy" id="451379"/>
    <lineage>
        <taxon>Eukaryota</taxon>
        <taxon>Metazoa</taxon>
        <taxon>Ecdysozoa</taxon>
        <taxon>Nematoda</taxon>
        <taxon>Chromadorea</taxon>
        <taxon>Rhabditida</taxon>
        <taxon>Spirurina</taxon>
        <taxon>Oxyuridomorpha</taxon>
        <taxon>Oxyuroidea</taxon>
        <taxon>Oxyuridae</taxon>
        <taxon>Syphacia</taxon>
    </lineage>
</organism>
<evidence type="ECO:0000313" key="10">
    <source>
        <dbReference type="WBParaSite" id="SMUV_0000146801-mRNA-1"/>
    </source>
</evidence>
<feature type="coiled-coil region" evidence="6">
    <location>
        <begin position="74"/>
        <end position="108"/>
    </location>
</feature>
<keyword evidence="6" id="KW-0175">Coiled coil</keyword>
<evidence type="ECO:0000256" key="5">
    <source>
        <dbReference type="ARBA" id="ARBA00023242"/>
    </source>
</evidence>
<dbReference type="Gene3D" id="4.10.280.10">
    <property type="entry name" value="Helix-loop-helix DNA-binding domain"/>
    <property type="match status" value="1"/>
</dbReference>
<evidence type="ECO:0000256" key="4">
    <source>
        <dbReference type="ARBA" id="ARBA00023163"/>
    </source>
</evidence>
<keyword evidence="5" id="KW-0539">Nucleus</keyword>
<name>A0A0N5ABE2_9BILA</name>
<evidence type="ECO:0000256" key="1">
    <source>
        <dbReference type="ARBA" id="ARBA00004123"/>
    </source>
</evidence>
<reference evidence="10" key="1">
    <citation type="submission" date="2017-02" db="UniProtKB">
        <authorList>
            <consortium name="WormBaseParasite"/>
        </authorList>
    </citation>
    <scope>IDENTIFICATION</scope>
</reference>
<dbReference type="GO" id="GO:0000981">
    <property type="term" value="F:DNA-binding transcription factor activity, RNA polymerase II-specific"/>
    <property type="evidence" value="ECO:0007669"/>
    <property type="project" value="TreeGrafter"/>
</dbReference>
<accession>A0A0N5ABE2</accession>
<keyword evidence="3" id="KW-0238">DNA-binding</keyword>
<dbReference type="InterPro" id="IPR052207">
    <property type="entry name" value="Max-like/E-box_TFs"/>
</dbReference>
<evidence type="ECO:0000256" key="7">
    <source>
        <dbReference type="SAM" id="MobiDB-lite"/>
    </source>
</evidence>
<keyword evidence="9" id="KW-1185">Reference proteome</keyword>
<dbReference type="PROSITE" id="PS50888">
    <property type="entry name" value="BHLH"/>
    <property type="match status" value="1"/>
</dbReference>
<dbReference type="SUPFAM" id="SSF47459">
    <property type="entry name" value="HLH, helix-loop-helix DNA-binding domain"/>
    <property type="match status" value="1"/>
</dbReference>
<feature type="compositionally biased region" description="Basic and acidic residues" evidence="7">
    <location>
        <begin position="13"/>
        <end position="29"/>
    </location>
</feature>
<evidence type="ECO:0000313" key="9">
    <source>
        <dbReference type="Proteomes" id="UP000046393"/>
    </source>
</evidence>
<sequence length="167" mass="18967">MNRGESENSSSTESKKSPDTTDKKKATHLRCERQRREAINNGYQELKELLPPSLSSIGCKTTNALILFRAADYLNQLKTDVDATQANLSQLLAQVQTLELIATQYENMSAETSVMNKSSLQCRMIQTFLDLCYTSFCRQVDVSSLQSVTQTLLPWVEHLDYDDWEMS</sequence>
<proteinExistence type="predicted"/>
<comment type="subcellular location">
    <subcellularLocation>
        <location evidence="1">Nucleus</location>
    </subcellularLocation>
</comment>
<evidence type="ECO:0000259" key="8">
    <source>
        <dbReference type="PROSITE" id="PS50888"/>
    </source>
</evidence>
<dbReference type="AlphaFoldDB" id="A0A0N5ABE2"/>
<dbReference type="WBParaSite" id="SMUV_0000146801-mRNA-1">
    <property type="protein sequence ID" value="SMUV_0000146801-mRNA-1"/>
    <property type="gene ID" value="SMUV_0000146801"/>
</dbReference>
<dbReference type="InterPro" id="IPR011598">
    <property type="entry name" value="bHLH_dom"/>
</dbReference>
<dbReference type="GO" id="GO:0046983">
    <property type="term" value="F:protein dimerization activity"/>
    <property type="evidence" value="ECO:0007669"/>
    <property type="project" value="InterPro"/>
</dbReference>
<dbReference type="PANTHER" id="PTHR15741:SF25">
    <property type="entry name" value="MAX-LIKE PROTEIN X"/>
    <property type="match status" value="1"/>
</dbReference>
<dbReference type="InterPro" id="IPR036638">
    <property type="entry name" value="HLH_DNA-bd_sf"/>
</dbReference>
<dbReference type="GO" id="GO:0000978">
    <property type="term" value="F:RNA polymerase II cis-regulatory region sequence-specific DNA binding"/>
    <property type="evidence" value="ECO:0007669"/>
    <property type="project" value="TreeGrafter"/>
</dbReference>
<dbReference type="FunFam" id="4.10.280.10:FF:000136">
    <property type="entry name" value="CBN-MXL-2 protein"/>
    <property type="match status" value="1"/>
</dbReference>
<dbReference type="PANTHER" id="PTHR15741">
    <property type="entry name" value="BASIC HELIX-LOOP-HELIX ZIP TRANSCRIPTION FACTOR"/>
    <property type="match status" value="1"/>
</dbReference>
<feature type="domain" description="BHLH" evidence="8">
    <location>
        <begin position="23"/>
        <end position="77"/>
    </location>
</feature>
<dbReference type="STRING" id="451379.A0A0N5ABE2"/>
<dbReference type="GO" id="GO:0005634">
    <property type="term" value="C:nucleus"/>
    <property type="evidence" value="ECO:0007669"/>
    <property type="project" value="UniProtKB-SubCell"/>
</dbReference>
<evidence type="ECO:0000256" key="2">
    <source>
        <dbReference type="ARBA" id="ARBA00023015"/>
    </source>
</evidence>
<keyword evidence="2" id="KW-0805">Transcription regulation</keyword>
<feature type="region of interest" description="Disordered" evidence="7">
    <location>
        <begin position="1"/>
        <end position="29"/>
    </location>
</feature>
<keyword evidence="4" id="KW-0804">Transcription</keyword>
<protein>
    <submittedName>
        <fullName evidence="10">BHLH domain-containing protein</fullName>
    </submittedName>
</protein>
<dbReference type="Pfam" id="PF00010">
    <property type="entry name" value="HLH"/>
    <property type="match status" value="1"/>
</dbReference>
<evidence type="ECO:0000256" key="3">
    <source>
        <dbReference type="ARBA" id="ARBA00023125"/>
    </source>
</evidence>
<dbReference type="Proteomes" id="UP000046393">
    <property type="component" value="Unplaced"/>
</dbReference>
<dbReference type="SMART" id="SM00353">
    <property type="entry name" value="HLH"/>
    <property type="match status" value="1"/>
</dbReference>
<evidence type="ECO:0000256" key="6">
    <source>
        <dbReference type="SAM" id="Coils"/>
    </source>
</evidence>